<sequence length="62" mass="6936">MVGVLVAVGLLYLVSCVTVVSIFVRTFRREEPLVQPTADHEPPGLRLIREDPQQQRSFDSVA</sequence>
<organism evidence="3 4">
    <name type="scientific">Rudaeicoccus suwonensis</name>
    <dbReference type="NCBI Taxonomy" id="657409"/>
    <lineage>
        <taxon>Bacteria</taxon>
        <taxon>Bacillati</taxon>
        <taxon>Actinomycetota</taxon>
        <taxon>Actinomycetes</taxon>
        <taxon>Micrococcales</taxon>
        <taxon>Dermacoccaceae</taxon>
        <taxon>Rudaeicoccus</taxon>
    </lineage>
</organism>
<dbReference type="AlphaFoldDB" id="A0A561E7R8"/>
<dbReference type="Proteomes" id="UP000318297">
    <property type="component" value="Unassembled WGS sequence"/>
</dbReference>
<keyword evidence="2" id="KW-0812">Transmembrane</keyword>
<feature type="region of interest" description="Disordered" evidence="1">
    <location>
        <begin position="35"/>
        <end position="62"/>
    </location>
</feature>
<reference evidence="3 4" key="1">
    <citation type="submission" date="2019-06" db="EMBL/GenBank/DDBJ databases">
        <title>Sequencing the genomes of 1000 actinobacteria strains.</title>
        <authorList>
            <person name="Klenk H.-P."/>
        </authorList>
    </citation>
    <scope>NUCLEOTIDE SEQUENCE [LARGE SCALE GENOMIC DNA]</scope>
    <source>
        <strain evidence="3 4">DSM 19560</strain>
    </source>
</reference>
<evidence type="ECO:0000256" key="1">
    <source>
        <dbReference type="SAM" id="MobiDB-lite"/>
    </source>
</evidence>
<keyword evidence="2" id="KW-0472">Membrane</keyword>
<gene>
    <name evidence="3" type="ORF">BKA23_0432</name>
</gene>
<name>A0A561E7R8_9MICO</name>
<protein>
    <submittedName>
        <fullName evidence="3">Uncharacterized protein</fullName>
    </submittedName>
</protein>
<accession>A0A561E7R8</accession>
<keyword evidence="2" id="KW-1133">Transmembrane helix</keyword>
<evidence type="ECO:0000313" key="3">
    <source>
        <dbReference type="EMBL" id="TWE11651.1"/>
    </source>
</evidence>
<feature type="compositionally biased region" description="Basic and acidic residues" evidence="1">
    <location>
        <begin position="35"/>
        <end position="53"/>
    </location>
</feature>
<evidence type="ECO:0000256" key="2">
    <source>
        <dbReference type="SAM" id="Phobius"/>
    </source>
</evidence>
<dbReference type="EMBL" id="VIVQ01000001">
    <property type="protein sequence ID" value="TWE11651.1"/>
    <property type="molecule type" value="Genomic_DNA"/>
</dbReference>
<dbReference type="RefSeq" id="WP_145225053.1">
    <property type="nucleotide sequence ID" value="NZ_VIVQ01000001.1"/>
</dbReference>
<keyword evidence="4" id="KW-1185">Reference proteome</keyword>
<comment type="caution">
    <text evidence="3">The sequence shown here is derived from an EMBL/GenBank/DDBJ whole genome shotgun (WGS) entry which is preliminary data.</text>
</comment>
<proteinExistence type="predicted"/>
<feature type="transmembrane region" description="Helical" evidence="2">
    <location>
        <begin position="6"/>
        <end position="24"/>
    </location>
</feature>
<evidence type="ECO:0000313" key="4">
    <source>
        <dbReference type="Proteomes" id="UP000318297"/>
    </source>
</evidence>